<dbReference type="GO" id="GO:0016763">
    <property type="term" value="F:pentosyltransferase activity"/>
    <property type="evidence" value="ECO:0007669"/>
    <property type="project" value="UniProtKB-UniRule"/>
</dbReference>
<evidence type="ECO:0000256" key="1">
    <source>
        <dbReference type="ARBA" id="ARBA00022679"/>
    </source>
</evidence>
<comment type="subunit">
    <text evidence="6">Homooctamer; tetramer of dimers.</text>
</comment>
<evidence type="ECO:0000256" key="4">
    <source>
        <dbReference type="ARBA" id="ARBA00023004"/>
    </source>
</evidence>
<feature type="binding site" evidence="6">
    <location>
        <begin position="152"/>
        <end position="154"/>
    </location>
    <ligand>
        <name>NAD(+)</name>
        <dbReference type="ChEBI" id="CHEBI:57540"/>
        <note>ligand shared between two adjacent protomers</note>
    </ligand>
</feature>
<dbReference type="EMBL" id="PCRF01000163">
    <property type="protein sequence ID" value="PIP16260.1"/>
    <property type="molecule type" value="Genomic_DNA"/>
</dbReference>
<comment type="cofactor">
    <cofactor evidence="6">
        <name>Fe(2+)</name>
        <dbReference type="ChEBI" id="CHEBI:29033"/>
    </cofactor>
</comment>
<feature type="binding site" description="in other chain" evidence="6">
    <location>
        <begin position="54"/>
        <end position="55"/>
    </location>
    <ligand>
        <name>NAD(+)</name>
        <dbReference type="ChEBI" id="CHEBI:57540"/>
        <note>ligand shared between two adjacent protomers</note>
    </ligand>
</feature>
<comment type="function">
    <text evidence="6">Involved in the biosynthesis of the thiazole moiety of thiamine. Catalyzes the conversion of NAD and glycine to adenosine diphosphate 5-(2-hydroxyethyl)-4-methylthiazole-2-carboxylate (ADT), an adenylated thiazole intermediate, using free sulfide as a source of sulfur.</text>
</comment>
<dbReference type="PANTHER" id="PTHR43422:SF3">
    <property type="entry name" value="THIAMINE THIAZOLE SYNTHASE"/>
    <property type="match status" value="1"/>
</dbReference>
<dbReference type="GO" id="GO:0052837">
    <property type="term" value="P:thiazole biosynthetic process"/>
    <property type="evidence" value="ECO:0007669"/>
    <property type="project" value="UniProtKB-UniRule"/>
</dbReference>
<comment type="pathway">
    <text evidence="6">Cofactor biosynthesis; thiamine diphosphate biosynthesis.</text>
</comment>
<protein>
    <recommendedName>
        <fullName evidence="6">Thiamine thiazole synthase</fullName>
        <ecNumber evidence="6">2.4.2.59</ecNumber>
    </recommendedName>
</protein>
<feature type="binding site" description="in other chain" evidence="6">
    <location>
        <position position="35"/>
    </location>
    <ligand>
        <name>NAD(+)</name>
        <dbReference type="ChEBI" id="CHEBI:57540"/>
        <note>ligand shared between two adjacent protomers</note>
    </ligand>
</feature>
<dbReference type="UniPathway" id="UPA00060"/>
<sequence>MLDDVVISRAIVETYFQDLLNYLENDVAIAGAGPAGLTAAYFLAKKGRKVAIFERQLRVGGGMPGGGMMFNKIVIQEETKKILDEFGIRYQKYQNGYYVADSLETTSLLTSKAIQAGAKIFNLIAVEDLSLQEGRVNGLVLNWSAVKTAGLHVDPITIRAKAVVDATGHDAVLCRLLVDKGKVTLRTPTGKVAGEGPMWAEKGEEMIIANTGEVFPGLFIAGMTVNAVCGGPRMGPIFGGMLLSGERLSLLIP</sequence>
<comment type="catalytic activity">
    <reaction evidence="6">
        <text>hydrogen sulfide + glycine + NAD(+) = ADP-5-ethyl-4-methylthiazole-2-carboxylate + nicotinamide + 3 H2O + H(+)</text>
        <dbReference type="Rhea" id="RHEA:55704"/>
        <dbReference type="ChEBI" id="CHEBI:15377"/>
        <dbReference type="ChEBI" id="CHEBI:15378"/>
        <dbReference type="ChEBI" id="CHEBI:17154"/>
        <dbReference type="ChEBI" id="CHEBI:29919"/>
        <dbReference type="ChEBI" id="CHEBI:57305"/>
        <dbReference type="ChEBI" id="CHEBI:57540"/>
        <dbReference type="ChEBI" id="CHEBI:139151"/>
        <dbReference type="EC" id="2.4.2.59"/>
    </reaction>
</comment>
<keyword evidence="4 6" id="KW-0408">Iron</keyword>
<feature type="binding site" evidence="6">
    <location>
        <position position="154"/>
    </location>
    <ligand>
        <name>Fe cation</name>
        <dbReference type="ChEBI" id="CHEBI:24875"/>
        <note>ligand shared between two adjacent protomers</note>
    </ligand>
</feature>
<feature type="binding site" description="in other chain" evidence="6">
    <location>
        <position position="169"/>
    </location>
    <ligand>
        <name>Fe cation</name>
        <dbReference type="ChEBI" id="CHEBI:24875"/>
        <note>ligand shared between two adjacent protomers</note>
    </ligand>
</feature>
<evidence type="ECO:0000256" key="6">
    <source>
        <dbReference type="HAMAP-Rule" id="MF_00304"/>
    </source>
</evidence>
<feature type="binding site" description="in other chain" evidence="6">
    <location>
        <position position="62"/>
    </location>
    <ligand>
        <name>NAD(+)</name>
        <dbReference type="ChEBI" id="CHEBI:57540"/>
        <note>ligand shared between two adjacent protomers</note>
    </ligand>
</feature>
<dbReference type="NCBIfam" id="TIGR00292">
    <property type="entry name" value="sulfide-dependent adenosine diphosphate thiazole synthase"/>
    <property type="match status" value="1"/>
</dbReference>
<keyword evidence="1 6" id="KW-0808">Transferase</keyword>
<dbReference type="GO" id="GO:0016853">
    <property type="term" value="F:isomerase activity"/>
    <property type="evidence" value="ECO:0007669"/>
    <property type="project" value="UniProtKB-KW"/>
</dbReference>
<comment type="caution">
    <text evidence="6">Lacks conserved residue(s) required for the propagation of feature annotation.</text>
</comment>
<accession>A0A2G9YAL8</accession>
<comment type="similarity">
    <text evidence="6">Belongs to the THI4 family.</text>
</comment>
<dbReference type="GO" id="GO:0005506">
    <property type="term" value="F:iron ion binding"/>
    <property type="evidence" value="ECO:0007669"/>
    <property type="project" value="UniProtKB-UniRule"/>
</dbReference>
<dbReference type="InterPro" id="IPR036188">
    <property type="entry name" value="FAD/NAD-bd_sf"/>
</dbReference>
<dbReference type="PANTHER" id="PTHR43422">
    <property type="entry name" value="THIAMINE THIAZOLE SYNTHASE"/>
    <property type="match status" value="1"/>
</dbReference>
<dbReference type="InterPro" id="IPR002922">
    <property type="entry name" value="Thi4_fam"/>
</dbReference>
<keyword evidence="7" id="KW-0413">Isomerase</keyword>
<proteinExistence type="inferred from homology"/>
<organism evidence="7 8">
    <name type="scientific">bacterium (Candidatus Ratteibacteria) CG23_combo_of_CG06-09_8_20_14_all_48_7</name>
    <dbReference type="NCBI Taxonomy" id="2014292"/>
    <lineage>
        <taxon>Bacteria</taxon>
        <taxon>Candidatus Ratteibacteria</taxon>
    </lineage>
</organism>
<comment type="caution">
    <text evidence="7">The sequence shown here is derived from an EMBL/GenBank/DDBJ whole genome shotgun (WGS) entry which is preliminary data.</text>
</comment>
<dbReference type="GO" id="GO:0009229">
    <property type="term" value="P:thiamine diphosphate biosynthetic process"/>
    <property type="evidence" value="ECO:0007669"/>
    <property type="project" value="UniProtKB-UniRule"/>
</dbReference>
<name>A0A2G9YAL8_9BACT</name>
<feature type="binding site" description="in other chain" evidence="6">
    <location>
        <position position="126"/>
    </location>
    <ligand>
        <name>NAD(+)</name>
        <dbReference type="ChEBI" id="CHEBI:57540"/>
        <note>ligand shared between two adjacent protomers</note>
    </ligand>
</feature>
<feature type="binding site" evidence="6">
    <location>
        <position position="233"/>
    </location>
    <ligand>
        <name>glycine</name>
        <dbReference type="ChEBI" id="CHEBI:57305"/>
    </ligand>
</feature>
<dbReference type="AlphaFoldDB" id="A0A2G9YAL8"/>
<dbReference type="Proteomes" id="UP000230392">
    <property type="component" value="Unassembled WGS sequence"/>
</dbReference>
<evidence type="ECO:0000256" key="2">
    <source>
        <dbReference type="ARBA" id="ARBA00022723"/>
    </source>
</evidence>
<feature type="binding site" description="in other chain" evidence="6">
    <location>
        <position position="223"/>
    </location>
    <ligand>
        <name>NAD(+)</name>
        <dbReference type="ChEBI" id="CHEBI:57540"/>
        <note>ligand shared between two adjacent protomers</note>
    </ligand>
</feature>
<dbReference type="HAMAP" id="MF_00304">
    <property type="entry name" value="Thi4"/>
    <property type="match status" value="1"/>
</dbReference>
<keyword evidence="5 6" id="KW-0520">NAD</keyword>
<keyword evidence="2 6" id="KW-0479">Metal-binding</keyword>
<dbReference type="SUPFAM" id="SSF51905">
    <property type="entry name" value="FAD/NAD(P)-binding domain"/>
    <property type="match status" value="1"/>
</dbReference>
<dbReference type="InterPro" id="IPR022828">
    <property type="entry name" value="Thi4_prok"/>
</dbReference>
<dbReference type="Pfam" id="PF01946">
    <property type="entry name" value="Thi4"/>
    <property type="match status" value="1"/>
</dbReference>
<dbReference type="PRINTS" id="PR00419">
    <property type="entry name" value="ADXRDTASE"/>
</dbReference>
<reference evidence="7 8" key="1">
    <citation type="submission" date="2017-09" db="EMBL/GenBank/DDBJ databases">
        <title>Depth-based differentiation of microbial function through sediment-hosted aquifers and enrichment of novel symbionts in the deep terrestrial subsurface.</title>
        <authorList>
            <person name="Probst A.J."/>
            <person name="Ladd B."/>
            <person name="Jarett J.K."/>
            <person name="Geller-Mcgrath D.E."/>
            <person name="Sieber C.M."/>
            <person name="Emerson J.B."/>
            <person name="Anantharaman K."/>
            <person name="Thomas B.C."/>
            <person name="Malmstrom R."/>
            <person name="Stieglmeier M."/>
            <person name="Klingl A."/>
            <person name="Woyke T."/>
            <person name="Ryan C.M."/>
            <person name="Banfield J.F."/>
        </authorList>
    </citation>
    <scope>NUCLEOTIDE SEQUENCE [LARGE SCALE GENOMIC DNA]</scope>
    <source>
        <strain evidence="7">CG23_combo_of_CG06-09_8_20_14_all_48_7</strain>
    </source>
</reference>
<keyword evidence="3 6" id="KW-0784">Thiamine biosynthesis</keyword>
<dbReference type="Gene3D" id="3.50.50.60">
    <property type="entry name" value="FAD/NAD(P)-binding domain"/>
    <property type="match status" value="1"/>
</dbReference>
<evidence type="ECO:0000256" key="5">
    <source>
        <dbReference type="ARBA" id="ARBA00023027"/>
    </source>
</evidence>
<dbReference type="EC" id="2.4.2.59" evidence="6"/>
<evidence type="ECO:0000313" key="7">
    <source>
        <dbReference type="EMBL" id="PIP16260.1"/>
    </source>
</evidence>
<evidence type="ECO:0000256" key="3">
    <source>
        <dbReference type="ARBA" id="ARBA00022977"/>
    </source>
</evidence>
<gene>
    <name evidence="6" type="primary">thi4</name>
    <name evidence="7" type="ORF">COX46_03360</name>
</gene>
<dbReference type="GO" id="GO:0009228">
    <property type="term" value="P:thiamine biosynthetic process"/>
    <property type="evidence" value="ECO:0007669"/>
    <property type="project" value="UniProtKB-KW"/>
</dbReference>
<evidence type="ECO:0000313" key="8">
    <source>
        <dbReference type="Proteomes" id="UP000230392"/>
    </source>
</evidence>